<protein>
    <submittedName>
        <fullName evidence="3">Methyltransferase type 11</fullName>
    </submittedName>
</protein>
<dbReference type="Proteomes" id="UP000004440">
    <property type="component" value="Unassembled WGS sequence"/>
</dbReference>
<dbReference type="InterPro" id="IPR029063">
    <property type="entry name" value="SAM-dependent_MTases_sf"/>
</dbReference>
<keyword evidence="1 3" id="KW-0808">Transferase</keyword>
<dbReference type="Pfam" id="PF13649">
    <property type="entry name" value="Methyltransf_25"/>
    <property type="match status" value="1"/>
</dbReference>
<gene>
    <name evidence="3" type="ORF">MY1_1497</name>
</gene>
<dbReference type="AlphaFoldDB" id="F9CU51"/>
<dbReference type="InterPro" id="IPR005651">
    <property type="entry name" value="Trm112-like"/>
</dbReference>
<organism evidence="3 4">
    <name type="scientific">Nitrosarchaeum koreense MY1</name>
    <dbReference type="NCBI Taxonomy" id="1001994"/>
    <lineage>
        <taxon>Archaea</taxon>
        <taxon>Nitrososphaerota</taxon>
        <taxon>Nitrososphaeria</taxon>
        <taxon>Nitrosopumilales</taxon>
        <taxon>Nitrosopumilaceae</taxon>
        <taxon>Nitrosarchaeum</taxon>
    </lineage>
</organism>
<sequence length="293" mass="33901">MHEFSLDFLRCVRCSSKLDLDVFKKENEIEEGILECKKCSLSFPIINKIPILWDDFSKYLSERIMLGGKLFNSASHEKMKKFLKHSLSNCVRKTDDRTLLEERWSKIYQNSQKSKFYSNIKNELNALPKSKLVLEYGCSIGTMSNYLADTNQIVFGIDRSFNALSMAKKTSKDNLDYFVADFLSDVFGKTKFDLILALNVLELVEPIDYLKKVSEQIHAGTFVISDPYDYDRGKNSVKKFLDESTLRSNLEKMMFSITKKTKKPSFITWNLKLNSRSTLTYKVDLIVAKKLSQ</sequence>
<dbReference type="EMBL" id="AFPU01000001">
    <property type="protein sequence ID" value="EGP94252.1"/>
    <property type="molecule type" value="Genomic_DNA"/>
</dbReference>
<evidence type="ECO:0000256" key="1">
    <source>
        <dbReference type="ARBA" id="ARBA00022679"/>
    </source>
</evidence>
<comment type="caution">
    <text evidence="3">The sequence shown here is derived from an EMBL/GenBank/DDBJ whole genome shotgun (WGS) entry which is preliminary data.</text>
</comment>
<dbReference type="InterPro" id="IPR041698">
    <property type="entry name" value="Methyltransf_25"/>
</dbReference>
<dbReference type="PANTHER" id="PTHR43861">
    <property type="entry name" value="TRANS-ACONITATE 2-METHYLTRANSFERASE-RELATED"/>
    <property type="match status" value="1"/>
</dbReference>
<evidence type="ECO:0000259" key="2">
    <source>
        <dbReference type="Pfam" id="PF13649"/>
    </source>
</evidence>
<keyword evidence="4" id="KW-1185">Reference proteome</keyword>
<dbReference type="Gene3D" id="2.20.25.10">
    <property type="match status" value="1"/>
</dbReference>
<name>F9CU51_9ARCH</name>
<dbReference type="PANTHER" id="PTHR43861:SF6">
    <property type="entry name" value="METHYLTRANSFERASE TYPE 11"/>
    <property type="match status" value="1"/>
</dbReference>
<dbReference type="Pfam" id="PF03966">
    <property type="entry name" value="Trm112p"/>
    <property type="match status" value="1"/>
</dbReference>
<dbReference type="SUPFAM" id="SSF158997">
    <property type="entry name" value="Trm112p-like"/>
    <property type="match status" value="1"/>
</dbReference>
<reference evidence="3 4" key="1">
    <citation type="journal article" date="2011" name="J. Bacteriol.">
        <title>Genome Sequence of an Ammonia-Oxidizing Soil Archaeon, "Candidatus Nitrosoarchaeum koreensis" MY1.</title>
        <authorList>
            <person name="Kim B.K."/>
            <person name="Jung M.Y."/>
            <person name="Yu D.S."/>
            <person name="Park S.J."/>
            <person name="Oh T.K."/>
            <person name="Rhee S.K."/>
            <person name="Kim J.F."/>
        </authorList>
    </citation>
    <scope>NUCLEOTIDE SEQUENCE [LARGE SCALE GENOMIC DNA]</scope>
    <source>
        <strain evidence="3 4">MY1</strain>
    </source>
</reference>
<dbReference type="SUPFAM" id="SSF53335">
    <property type="entry name" value="S-adenosyl-L-methionine-dependent methyltransferases"/>
    <property type="match status" value="1"/>
</dbReference>
<dbReference type="Gene3D" id="3.40.50.150">
    <property type="entry name" value="Vaccinia Virus protein VP39"/>
    <property type="match status" value="1"/>
</dbReference>
<dbReference type="STRING" id="1001994.MY1_1497"/>
<dbReference type="GO" id="GO:0032259">
    <property type="term" value="P:methylation"/>
    <property type="evidence" value="ECO:0007669"/>
    <property type="project" value="UniProtKB-KW"/>
</dbReference>
<dbReference type="RefSeq" id="WP_007551201.1">
    <property type="nucleotide sequence ID" value="NZ_AFPU01000001.1"/>
</dbReference>
<keyword evidence="3" id="KW-0489">Methyltransferase</keyword>
<dbReference type="GO" id="GO:0008168">
    <property type="term" value="F:methyltransferase activity"/>
    <property type="evidence" value="ECO:0007669"/>
    <property type="project" value="UniProtKB-KW"/>
</dbReference>
<evidence type="ECO:0000313" key="4">
    <source>
        <dbReference type="Proteomes" id="UP000004440"/>
    </source>
</evidence>
<feature type="domain" description="Methyltransferase" evidence="2">
    <location>
        <begin position="133"/>
        <end position="209"/>
    </location>
</feature>
<dbReference type="OrthoDB" id="6467at2157"/>
<proteinExistence type="predicted"/>
<evidence type="ECO:0000313" key="3">
    <source>
        <dbReference type="EMBL" id="EGP94252.1"/>
    </source>
</evidence>
<dbReference type="PATRIC" id="fig|1001994.6.peg.1481"/>
<accession>F9CU51</accession>